<feature type="region of interest" description="Disordered" evidence="1">
    <location>
        <begin position="1"/>
        <end position="45"/>
    </location>
</feature>
<evidence type="ECO:0000313" key="3">
    <source>
        <dbReference type="Proteomes" id="UP000823749"/>
    </source>
</evidence>
<gene>
    <name evidence="2" type="ORF">RHGRI_021988</name>
</gene>
<sequence length="88" mass="9163">MDQCLGKPHFSPLSPSTHASSMVSGWSGGGRKRASTGPVMVAADGGGSVLEKTNLGGKESSMRVSFHRYAADAVNGTYSSFCTYNFAL</sequence>
<organism evidence="2 3">
    <name type="scientific">Rhododendron griersonianum</name>
    <dbReference type="NCBI Taxonomy" id="479676"/>
    <lineage>
        <taxon>Eukaryota</taxon>
        <taxon>Viridiplantae</taxon>
        <taxon>Streptophyta</taxon>
        <taxon>Embryophyta</taxon>
        <taxon>Tracheophyta</taxon>
        <taxon>Spermatophyta</taxon>
        <taxon>Magnoliopsida</taxon>
        <taxon>eudicotyledons</taxon>
        <taxon>Gunneridae</taxon>
        <taxon>Pentapetalae</taxon>
        <taxon>asterids</taxon>
        <taxon>Ericales</taxon>
        <taxon>Ericaceae</taxon>
        <taxon>Ericoideae</taxon>
        <taxon>Rhodoreae</taxon>
        <taxon>Rhododendron</taxon>
    </lineage>
</organism>
<protein>
    <submittedName>
        <fullName evidence="2">Uncharacterized protein</fullName>
    </submittedName>
</protein>
<dbReference type="EMBL" id="JACTNZ010000007">
    <property type="protein sequence ID" value="KAG5542300.1"/>
    <property type="molecule type" value="Genomic_DNA"/>
</dbReference>
<dbReference type="Proteomes" id="UP000823749">
    <property type="component" value="Chromosome 7"/>
</dbReference>
<comment type="caution">
    <text evidence="2">The sequence shown here is derived from an EMBL/GenBank/DDBJ whole genome shotgun (WGS) entry which is preliminary data.</text>
</comment>
<accession>A0AAV6JSA3</accession>
<feature type="compositionally biased region" description="Polar residues" evidence="1">
    <location>
        <begin position="13"/>
        <end position="24"/>
    </location>
</feature>
<name>A0AAV6JSA3_9ERIC</name>
<reference evidence="2" key="1">
    <citation type="submission" date="2020-08" db="EMBL/GenBank/DDBJ databases">
        <title>Plant Genome Project.</title>
        <authorList>
            <person name="Zhang R.-G."/>
        </authorList>
    </citation>
    <scope>NUCLEOTIDE SEQUENCE</scope>
    <source>
        <strain evidence="2">WSP0</strain>
        <tissue evidence="2">Leaf</tissue>
    </source>
</reference>
<dbReference type="AlphaFoldDB" id="A0AAV6JSA3"/>
<evidence type="ECO:0000256" key="1">
    <source>
        <dbReference type="SAM" id="MobiDB-lite"/>
    </source>
</evidence>
<proteinExistence type="predicted"/>
<evidence type="ECO:0000313" key="2">
    <source>
        <dbReference type="EMBL" id="KAG5542300.1"/>
    </source>
</evidence>
<keyword evidence="3" id="KW-1185">Reference proteome</keyword>